<organism evidence="1 2">
    <name type="scientific">Enhygromyxa salina</name>
    <dbReference type="NCBI Taxonomy" id="215803"/>
    <lineage>
        <taxon>Bacteria</taxon>
        <taxon>Pseudomonadati</taxon>
        <taxon>Myxococcota</taxon>
        <taxon>Polyangia</taxon>
        <taxon>Nannocystales</taxon>
        <taxon>Nannocystaceae</taxon>
        <taxon>Enhygromyxa</taxon>
    </lineage>
</organism>
<sequence>MLRHVLLKQVPQGCRVYETGMVDPRELGKVEWRELFEASEGGQKLMRLTGLLADEVAAVRGALSTEQPGELGKSMGESASGWLGKIGCQSESSGLPDALGPDRLQPPRMWGWCSALGLSLGLVAASGDIEQAHGVLAVLVQPLELGGGGEQGDTDTGDGGDDGDEHVVWWAAGASLARGTQLGCRAGIARNYVSSPALALASGRSLR</sequence>
<accession>A0A2S9Y0S7</accession>
<dbReference type="AlphaFoldDB" id="A0A2S9Y0S7"/>
<dbReference type="Proteomes" id="UP000238823">
    <property type="component" value="Unassembled WGS sequence"/>
</dbReference>
<reference evidence="1 2" key="1">
    <citation type="submission" date="2018-03" db="EMBL/GenBank/DDBJ databases">
        <title>Draft Genome Sequences of the Obligatory Marine Myxobacteria Enhygromyxa salina SWB007.</title>
        <authorList>
            <person name="Poehlein A."/>
            <person name="Moghaddam J.A."/>
            <person name="Harms H."/>
            <person name="Alanjari M."/>
            <person name="Koenig G.M."/>
            <person name="Daniel R."/>
            <person name="Schaeberle T.F."/>
        </authorList>
    </citation>
    <scope>NUCLEOTIDE SEQUENCE [LARGE SCALE GENOMIC DNA]</scope>
    <source>
        <strain evidence="1 2">SWB007</strain>
    </source>
</reference>
<evidence type="ECO:0000313" key="1">
    <source>
        <dbReference type="EMBL" id="PRP98611.1"/>
    </source>
</evidence>
<protein>
    <submittedName>
        <fullName evidence="1">Uncharacterized protein</fullName>
    </submittedName>
</protein>
<dbReference type="RefSeq" id="WP_106093381.1">
    <property type="nucleotide sequence ID" value="NZ_PVNL01000124.1"/>
</dbReference>
<name>A0A2S9Y0S7_9BACT</name>
<proteinExistence type="predicted"/>
<dbReference type="EMBL" id="PVNL01000124">
    <property type="protein sequence ID" value="PRP98611.1"/>
    <property type="molecule type" value="Genomic_DNA"/>
</dbReference>
<comment type="caution">
    <text evidence="1">The sequence shown here is derived from an EMBL/GenBank/DDBJ whole genome shotgun (WGS) entry which is preliminary data.</text>
</comment>
<gene>
    <name evidence="1" type="ORF">ENSA7_65540</name>
</gene>
<evidence type="ECO:0000313" key="2">
    <source>
        <dbReference type="Proteomes" id="UP000238823"/>
    </source>
</evidence>